<proteinExistence type="predicted"/>
<evidence type="ECO:0000313" key="1">
    <source>
        <dbReference type="EMBL" id="RHX92184.1"/>
    </source>
</evidence>
<reference evidence="2" key="1">
    <citation type="submission" date="2018-05" db="EMBL/GenBank/DDBJ databases">
        <title>Leptospira yasudae sp. nov. and Leptospira stimsonii sp. nov., two pathogenic species of the genus Leptospira isolated from environmental sources.</title>
        <authorList>
            <person name="Casanovas-Massana A."/>
            <person name="Hamond C."/>
            <person name="Santos L.A."/>
            <person name="Hacker K.P."/>
            <person name="Balassiano I."/>
            <person name="Medeiros M.A."/>
            <person name="Reis M.G."/>
            <person name="Ko A.I."/>
            <person name="Wunder E.A."/>
        </authorList>
    </citation>
    <scope>NUCLEOTIDE SEQUENCE [LARGE SCALE GENOMIC DNA]</scope>
    <source>
        <strain evidence="2">Yale</strain>
    </source>
</reference>
<dbReference type="Proteomes" id="UP000265798">
    <property type="component" value="Unassembled WGS sequence"/>
</dbReference>
<gene>
    <name evidence="1" type="ORF">DLM75_02905</name>
</gene>
<organism evidence="1 2">
    <name type="scientific">Leptospira stimsonii</name>
    <dbReference type="NCBI Taxonomy" id="2202203"/>
    <lineage>
        <taxon>Bacteria</taxon>
        <taxon>Pseudomonadati</taxon>
        <taxon>Spirochaetota</taxon>
        <taxon>Spirochaetia</taxon>
        <taxon>Leptospirales</taxon>
        <taxon>Leptospiraceae</taxon>
        <taxon>Leptospira</taxon>
    </lineage>
</organism>
<accession>A0A396ZE52</accession>
<dbReference type="AlphaFoldDB" id="A0A396ZE52"/>
<protein>
    <submittedName>
        <fullName evidence="1">Uncharacterized protein</fullName>
    </submittedName>
</protein>
<name>A0A396ZE52_9LEPT</name>
<evidence type="ECO:0000313" key="2">
    <source>
        <dbReference type="Proteomes" id="UP000265798"/>
    </source>
</evidence>
<dbReference type="EMBL" id="QHCT01000001">
    <property type="protein sequence ID" value="RHX92184.1"/>
    <property type="molecule type" value="Genomic_DNA"/>
</dbReference>
<sequence>MTAIHFVKTLMNFRMSHSFYKNRISEFKVLFPMICLAFLRFETPNHIYFSKTKSAFTTTLMSKGIFFISQDDLSDLLKDGSESFNIEQGRNFDAT</sequence>
<comment type="caution">
    <text evidence="1">The sequence shown here is derived from an EMBL/GenBank/DDBJ whole genome shotgun (WGS) entry which is preliminary data.</text>
</comment>